<comment type="pathway">
    <text evidence="7">Sulfur metabolism; glutathione metabolism.</text>
</comment>
<dbReference type="EC" id="3.4.19.13" evidence="7"/>
<dbReference type="EMBL" id="QICN01000003">
    <property type="protein sequence ID" value="PXV69601.1"/>
    <property type="molecule type" value="Genomic_DNA"/>
</dbReference>
<keyword evidence="3 7" id="KW-0012">Acyltransferase</keyword>
<evidence type="ECO:0000256" key="2">
    <source>
        <dbReference type="ARBA" id="ARBA00001089"/>
    </source>
</evidence>
<dbReference type="Proteomes" id="UP000248330">
    <property type="component" value="Unassembled WGS sequence"/>
</dbReference>
<dbReference type="SUPFAM" id="SSF56235">
    <property type="entry name" value="N-terminal nucleophile aminohydrolases (Ntn hydrolases)"/>
    <property type="match status" value="1"/>
</dbReference>
<feature type="binding site" evidence="6">
    <location>
        <position position="93"/>
    </location>
    <ligand>
        <name>L-glutamate</name>
        <dbReference type="ChEBI" id="CHEBI:29985"/>
    </ligand>
</feature>
<keyword evidence="7" id="KW-0865">Zymogen</keyword>
<dbReference type="PANTHER" id="PTHR43199:SF6">
    <property type="entry name" value="GLUTATHIONE HYDROLASE PROENZYME"/>
    <property type="match status" value="1"/>
</dbReference>
<reference evidence="10 11" key="1">
    <citation type="submission" date="2018-04" db="EMBL/GenBank/DDBJ databases">
        <title>Genomic Encyclopedia of Type Strains, Phase IV (KMG-IV): sequencing the most valuable type-strain genomes for metagenomic binning, comparative biology and taxonomic classification.</title>
        <authorList>
            <person name="Goeker M."/>
        </authorList>
    </citation>
    <scope>NUCLEOTIDE SEQUENCE [LARGE SCALE GENOMIC DNA]</scope>
    <source>
        <strain evidence="10 11">DSM 104150</strain>
    </source>
</reference>
<evidence type="ECO:0000256" key="9">
    <source>
        <dbReference type="SAM" id="SignalP"/>
    </source>
</evidence>
<organism evidence="10 11">
    <name type="scientific">Sinimarinibacterium flocculans</name>
    <dbReference type="NCBI Taxonomy" id="985250"/>
    <lineage>
        <taxon>Bacteria</taxon>
        <taxon>Pseudomonadati</taxon>
        <taxon>Pseudomonadota</taxon>
        <taxon>Gammaproteobacteria</taxon>
        <taxon>Nevskiales</taxon>
        <taxon>Nevskiaceae</taxon>
        <taxon>Sinimarinibacterium</taxon>
    </lineage>
</organism>
<dbReference type="Gene3D" id="1.10.246.130">
    <property type="match status" value="1"/>
</dbReference>
<dbReference type="PANTHER" id="PTHR43199">
    <property type="entry name" value="GLUTATHIONE HYDROLASE"/>
    <property type="match status" value="1"/>
</dbReference>
<dbReference type="GO" id="GO:0006751">
    <property type="term" value="P:glutathione catabolic process"/>
    <property type="evidence" value="ECO:0007669"/>
    <property type="project" value="UniProtKB-UniRule"/>
</dbReference>
<keyword evidence="11" id="KW-1185">Reference proteome</keyword>
<evidence type="ECO:0000256" key="3">
    <source>
        <dbReference type="ARBA" id="ARBA00023315"/>
    </source>
</evidence>
<comment type="catalytic activity">
    <reaction evidence="1 7">
        <text>an S-substituted glutathione + H2O = an S-substituted L-cysteinylglycine + L-glutamate</text>
        <dbReference type="Rhea" id="RHEA:59468"/>
        <dbReference type="ChEBI" id="CHEBI:15377"/>
        <dbReference type="ChEBI" id="CHEBI:29985"/>
        <dbReference type="ChEBI" id="CHEBI:90779"/>
        <dbReference type="ChEBI" id="CHEBI:143103"/>
        <dbReference type="EC" id="3.4.19.13"/>
    </reaction>
</comment>
<proteinExistence type="inferred from homology"/>
<feature type="binding site" evidence="6">
    <location>
        <begin position="435"/>
        <end position="436"/>
    </location>
    <ligand>
        <name>L-glutamate</name>
        <dbReference type="ChEBI" id="CHEBI:29985"/>
    </ligand>
</feature>
<gene>
    <name evidence="10" type="ORF">C8D93_103175</name>
</gene>
<sequence>MKPVPLFAGLLLAVTAATAWAAELPGHACATAHPLATRACMQVLDDGGNAFDAAVAASAALAVVEPTGSGIGGGGFWLLHRAHDGFEVFVDGRETAPGAAHADMYVTADGKVDPLLSRDRALAAGIPGEPAALVHIARTYGRKPLAELLAPAIAYAREGFAVDPKLAAAIARHLPRLSGDAPAVFAPDGKPLAEGEPLRQPDLAWTLEQLARHGHRGFYDGAVAERLLRGAQAGGGIWTAEDLRHYSIVEREPLIAYFRDHRIVTSPPPSAGGVAIAQVFQQLEALGWQDDGSLRSQHLFVETLRRAYRDRAEWLGDPDFVTLPLTMLTGRSHALRLAAGIDPQRATPSADLPPVVPAAEGTDTTHLSVLDAEGNRVAATLSINLPFGSGYMAPGTGVLLNDEMDDFAAQVGVANAYGLVGTAPNAIAPHKRPLSSMTPSFVEGPRGLLVIGTPGGSRIVTMVIQGILSWIGGADAQAVVARPRLHHQYLPDFIQLEADAADARRQAALKALGHELRVFEHWGNLQVVTRDAASGALDAASDPRGVGAAQVRQPEARQ</sequence>
<name>A0A318EAU8_9GAMM</name>
<evidence type="ECO:0000256" key="1">
    <source>
        <dbReference type="ARBA" id="ARBA00001049"/>
    </source>
</evidence>
<comment type="catalytic activity">
    <reaction evidence="2 7">
        <text>glutathione + H2O = L-cysteinylglycine + L-glutamate</text>
        <dbReference type="Rhea" id="RHEA:28807"/>
        <dbReference type="ChEBI" id="CHEBI:15377"/>
        <dbReference type="ChEBI" id="CHEBI:29985"/>
        <dbReference type="ChEBI" id="CHEBI:57925"/>
        <dbReference type="ChEBI" id="CHEBI:61694"/>
        <dbReference type="EC" id="3.4.19.13"/>
    </reaction>
</comment>
<feature type="binding site" evidence="6">
    <location>
        <position position="456"/>
    </location>
    <ligand>
        <name>L-glutamate</name>
        <dbReference type="ChEBI" id="CHEBI:29985"/>
    </ligand>
</feature>
<dbReference type="InterPro" id="IPR051792">
    <property type="entry name" value="GGT_bact"/>
</dbReference>
<evidence type="ECO:0000256" key="4">
    <source>
        <dbReference type="ARBA" id="ARBA00047417"/>
    </source>
</evidence>
<keyword evidence="9" id="KW-0732">Signal</keyword>
<dbReference type="InterPro" id="IPR043137">
    <property type="entry name" value="GGT_ssub_C"/>
</dbReference>
<dbReference type="UniPathway" id="UPA00204"/>
<dbReference type="EC" id="2.3.2.2" evidence="7"/>
<comment type="caution">
    <text evidence="10">The sequence shown here is derived from an EMBL/GenBank/DDBJ whole genome shotgun (WGS) entry which is preliminary data.</text>
</comment>
<dbReference type="PRINTS" id="PR01210">
    <property type="entry name" value="GGTRANSPTASE"/>
</dbReference>
<dbReference type="GO" id="GO:0036374">
    <property type="term" value="F:glutathione hydrolase activity"/>
    <property type="evidence" value="ECO:0007669"/>
    <property type="project" value="UniProtKB-UniRule"/>
</dbReference>
<comment type="similarity">
    <text evidence="7">Belongs to the gamma-glutamyltransferase family.</text>
</comment>
<feature type="signal peptide" evidence="9">
    <location>
        <begin position="1"/>
        <end position="21"/>
    </location>
</feature>
<comment type="PTM">
    <text evidence="7">Cleaved by autocatalysis into a large and a small subunit.</text>
</comment>
<feature type="chain" id="PRO_5016378274" description="Glutathione hydrolase proenzyme" evidence="9">
    <location>
        <begin position="22"/>
        <end position="558"/>
    </location>
</feature>
<dbReference type="AlphaFoldDB" id="A0A318EAU8"/>
<protein>
    <recommendedName>
        <fullName evidence="7">Glutathione hydrolase proenzyme</fullName>
        <ecNumber evidence="7">2.3.2.2</ecNumber>
        <ecNumber evidence="7">3.4.19.13</ecNumber>
    </recommendedName>
    <component>
        <recommendedName>
            <fullName evidence="7">Glutathione hydrolase large chain</fullName>
        </recommendedName>
    </component>
    <component>
        <recommendedName>
            <fullName evidence="7">Glutathione hydrolase small chain</fullName>
        </recommendedName>
    </component>
</protein>
<dbReference type="Pfam" id="PF01019">
    <property type="entry name" value="G_glu_transpept"/>
    <property type="match status" value="1"/>
</dbReference>
<keyword evidence="7" id="KW-0317">Glutathione biosynthesis</keyword>
<feature type="region of interest" description="Disordered" evidence="8">
    <location>
        <begin position="538"/>
        <end position="558"/>
    </location>
</feature>
<evidence type="ECO:0000313" key="10">
    <source>
        <dbReference type="EMBL" id="PXV69601.1"/>
    </source>
</evidence>
<feature type="binding site" evidence="6">
    <location>
        <begin position="382"/>
        <end position="384"/>
    </location>
    <ligand>
        <name>L-glutamate</name>
        <dbReference type="ChEBI" id="CHEBI:29985"/>
    </ligand>
</feature>
<dbReference type="InterPro" id="IPR043138">
    <property type="entry name" value="GGT_lsub"/>
</dbReference>
<evidence type="ECO:0000256" key="5">
    <source>
        <dbReference type="PIRSR" id="PIRSR600101-1"/>
    </source>
</evidence>
<accession>A0A318EAU8</accession>
<evidence type="ECO:0000256" key="8">
    <source>
        <dbReference type="SAM" id="MobiDB-lite"/>
    </source>
</evidence>
<dbReference type="RefSeq" id="WP_170123931.1">
    <property type="nucleotide sequence ID" value="NZ_CAKZQT010000021.1"/>
</dbReference>
<dbReference type="GO" id="GO:0006750">
    <property type="term" value="P:glutathione biosynthetic process"/>
    <property type="evidence" value="ECO:0007669"/>
    <property type="project" value="UniProtKB-KW"/>
</dbReference>
<dbReference type="NCBIfam" id="TIGR00066">
    <property type="entry name" value="g_glut_trans"/>
    <property type="match status" value="1"/>
</dbReference>
<dbReference type="InterPro" id="IPR000101">
    <property type="entry name" value="GGT_peptidase"/>
</dbReference>
<dbReference type="GO" id="GO:0103068">
    <property type="term" value="F:leukotriene C4 gamma-glutamyl transferase activity"/>
    <property type="evidence" value="ECO:0007669"/>
    <property type="project" value="UniProtKB-EC"/>
</dbReference>
<feature type="active site" description="Nucleophile" evidence="5">
    <location>
        <position position="364"/>
    </location>
</feature>
<feature type="binding site" evidence="6">
    <location>
        <position position="406"/>
    </location>
    <ligand>
        <name>L-glutamate</name>
        <dbReference type="ChEBI" id="CHEBI:29985"/>
    </ligand>
</feature>
<dbReference type="Gene3D" id="3.60.20.40">
    <property type="match status" value="1"/>
</dbReference>
<keyword evidence="7" id="KW-0808">Transferase</keyword>
<evidence type="ECO:0000313" key="11">
    <source>
        <dbReference type="Proteomes" id="UP000248330"/>
    </source>
</evidence>
<comment type="subunit">
    <text evidence="7">This enzyme consists of two polypeptide chains, which are synthesized in precursor form from a single polypeptide.</text>
</comment>
<keyword evidence="7 10" id="KW-0378">Hydrolase</keyword>
<comment type="catalytic activity">
    <reaction evidence="4 7">
        <text>an N-terminal (5-L-glutamyl)-[peptide] + an alpha-amino acid = 5-L-glutamyl amino acid + an N-terminal L-alpha-aminoacyl-[peptide]</text>
        <dbReference type="Rhea" id="RHEA:23904"/>
        <dbReference type="Rhea" id="RHEA-COMP:9780"/>
        <dbReference type="Rhea" id="RHEA-COMP:9795"/>
        <dbReference type="ChEBI" id="CHEBI:77644"/>
        <dbReference type="ChEBI" id="CHEBI:78597"/>
        <dbReference type="ChEBI" id="CHEBI:78599"/>
        <dbReference type="ChEBI" id="CHEBI:78608"/>
        <dbReference type="EC" id="2.3.2.2"/>
    </reaction>
</comment>
<evidence type="ECO:0000256" key="7">
    <source>
        <dbReference type="RuleBase" id="RU368036"/>
    </source>
</evidence>
<dbReference type="InterPro" id="IPR029055">
    <property type="entry name" value="Ntn_hydrolases_N"/>
</dbReference>
<evidence type="ECO:0000256" key="6">
    <source>
        <dbReference type="PIRSR" id="PIRSR600101-2"/>
    </source>
</evidence>